<sequence>MSREDQATAALRKLNRLFSTIRSSMGESIPLQVAHTFVLACQNEGIGVVELAERAGATKATMSRHLLDLSERLRNGQPGYGLLQRTQDPNNLRSIIYTVTPKGKLLKNQLVDILED</sequence>
<evidence type="ECO:0000313" key="2">
    <source>
        <dbReference type="Proteomes" id="UP000292347"/>
    </source>
</evidence>
<dbReference type="InterPro" id="IPR036388">
    <property type="entry name" value="WH-like_DNA-bd_sf"/>
</dbReference>
<dbReference type="Gene3D" id="1.10.10.10">
    <property type="entry name" value="Winged helix-like DNA-binding domain superfamily/Winged helix DNA-binding domain"/>
    <property type="match status" value="1"/>
</dbReference>
<proteinExistence type="predicted"/>
<evidence type="ECO:0008006" key="3">
    <source>
        <dbReference type="Google" id="ProtNLM"/>
    </source>
</evidence>
<reference evidence="1 2" key="1">
    <citation type="submission" date="2019-01" db="EMBL/GenBank/DDBJ databases">
        <title>Sphingomonas mucosissima sp. nov. and Sphingomonas desiccabilis sp. nov., from biological soil crusts in the Colorado Plateau, USA.</title>
        <authorList>
            <person name="Zhu D."/>
        </authorList>
    </citation>
    <scope>NUCLEOTIDE SEQUENCE [LARGE SCALE GENOMIC DNA]</scope>
    <source>
        <strain evidence="1 2">CP1D</strain>
    </source>
</reference>
<organism evidence="1 2">
    <name type="scientific">Sphingomonas desiccabilis</name>
    <dbReference type="NCBI Taxonomy" id="429134"/>
    <lineage>
        <taxon>Bacteria</taxon>
        <taxon>Pseudomonadati</taxon>
        <taxon>Pseudomonadota</taxon>
        <taxon>Alphaproteobacteria</taxon>
        <taxon>Sphingomonadales</taxon>
        <taxon>Sphingomonadaceae</taxon>
        <taxon>Sphingomonas</taxon>
    </lineage>
</organism>
<comment type="caution">
    <text evidence="1">The sequence shown here is derived from an EMBL/GenBank/DDBJ whole genome shotgun (WGS) entry which is preliminary data.</text>
</comment>
<dbReference type="RefSeq" id="WP_129340633.1">
    <property type="nucleotide sequence ID" value="NZ_JACIDD010000001.1"/>
</dbReference>
<name>A0A4Q2J027_9SPHN</name>
<evidence type="ECO:0000313" key="1">
    <source>
        <dbReference type="EMBL" id="RXZ34851.1"/>
    </source>
</evidence>
<dbReference type="InterPro" id="IPR036390">
    <property type="entry name" value="WH_DNA-bd_sf"/>
</dbReference>
<protein>
    <recommendedName>
        <fullName evidence="3">MarR family transcriptional regulator</fullName>
    </recommendedName>
</protein>
<gene>
    <name evidence="1" type="ORF">EO081_04105</name>
</gene>
<dbReference type="SUPFAM" id="SSF46785">
    <property type="entry name" value="Winged helix' DNA-binding domain"/>
    <property type="match status" value="1"/>
</dbReference>
<accession>A0A4Q2J027</accession>
<keyword evidence="2" id="KW-1185">Reference proteome</keyword>
<dbReference type="EMBL" id="SDPT01000001">
    <property type="protein sequence ID" value="RXZ34851.1"/>
    <property type="molecule type" value="Genomic_DNA"/>
</dbReference>
<dbReference type="AlphaFoldDB" id="A0A4Q2J027"/>
<dbReference type="OrthoDB" id="8256382at2"/>
<dbReference type="Proteomes" id="UP000292347">
    <property type="component" value="Unassembled WGS sequence"/>
</dbReference>